<proteinExistence type="predicted"/>
<dbReference type="RefSeq" id="WP_183546045.1">
    <property type="nucleotide sequence ID" value="NZ_BMQT01000009.1"/>
</dbReference>
<dbReference type="InterPro" id="IPR012349">
    <property type="entry name" value="Split_barrel_FMN-bd"/>
</dbReference>
<evidence type="ECO:0000313" key="2">
    <source>
        <dbReference type="Proteomes" id="UP000577707"/>
    </source>
</evidence>
<dbReference type="Proteomes" id="UP000577707">
    <property type="component" value="Unassembled WGS sequence"/>
</dbReference>
<gene>
    <name evidence="1" type="ORF">FHS12_002833</name>
</gene>
<organism evidence="1 2">
    <name type="scientific">Nocardioides albus</name>
    <dbReference type="NCBI Taxonomy" id="1841"/>
    <lineage>
        <taxon>Bacteria</taxon>
        <taxon>Bacillati</taxon>
        <taxon>Actinomycetota</taxon>
        <taxon>Actinomycetes</taxon>
        <taxon>Propionibacteriales</taxon>
        <taxon>Nocardioidaceae</taxon>
        <taxon>Nocardioides</taxon>
    </lineage>
</organism>
<accession>A0A7W5A5L5</accession>
<name>A0A7W5A5L5_9ACTN</name>
<reference evidence="1 2" key="1">
    <citation type="submission" date="2020-08" db="EMBL/GenBank/DDBJ databases">
        <title>Genomic Encyclopedia of Type Strains, Phase III (KMG-III): the genomes of soil and plant-associated and newly described type strains.</title>
        <authorList>
            <person name="Whitman W."/>
        </authorList>
    </citation>
    <scope>NUCLEOTIDE SEQUENCE [LARGE SCALE GENOMIC DNA]</scope>
    <source>
        <strain evidence="1 2">CECT 3302</strain>
    </source>
</reference>
<dbReference type="InterPro" id="IPR024747">
    <property type="entry name" value="Pyridox_Oxase-rel"/>
</dbReference>
<protein>
    <submittedName>
        <fullName evidence="1">Nitroimidazol reductase NimA-like FMN-containing flavoprotein (Pyridoxamine 5'-phosphate oxidase superfamily)</fullName>
    </submittedName>
</protein>
<dbReference type="Gene3D" id="2.30.110.10">
    <property type="entry name" value="Electron Transport, Fmn-binding Protein, Chain A"/>
    <property type="match status" value="1"/>
</dbReference>
<keyword evidence="2" id="KW-1185">Reference proteome</keyword>
<dbReference type="AlphaFoldDB" id="A0A7W5A5L5"/>
<dbReference type="EMBL" id="JACHXG010000005">
    <property type="protein sequence ID" value="MBB3089884.1"/>
    <property type="molecule type" value="Genomic_DNA"/>
</dbReference>
<comment type="caution">
    <text evidence="1">The sequence shown here is derived from an EMBL/GenBank/DDBJ whole genome shotgun (WGS) entry which is preliminary data.</text>
</comment>
<dbReference type="Pfam" id="PF12900">
    <property type="entry name" value="Pyridox_ox_2"/>
    <property type="match status" value="1"/>
</dbReference>
<evidence type="ECO:0000313" key="1">
    <source>
        <dbReference type="EMBL" id="MBB3089884.1"/>
    </source>
</evidence>
<dbReference type="SUPFAM" id="SSF50475">
    <property type="entry name" value="FMN-binding split barrel"/>
    <property type="match status" value="1"/>
</dbReference>
<sequence>MDLTARWFPGHLAEIDRDECLELLGRSEVGRVGLGEPAGPLVLPVNHVMVGEGIVFRTVPRTAIADHVGAGRLSYQVDELGSCMSSGWSVLARGTADFVDGPWLEEHDIEPEPWTDVRRTLFVRITPTQITGRRVLPA</sequence>